<evidence type="ECO:0000313" key="2">
    <source>
        <dbReference type="Proteomes" id="UP001283361"/>
    </source>
</evidence>
<dbReference type="AlphaFoldDB" id="A0AAE1EA97"/>
<name>A0AAE1EA97_9GAST</name>
<dbReference type="EMBL" id="JAWDGP010000547">
    <property type="protein sequence ID" value="KAK3799637.1"/>
    <property type="molecule type" value="Genomic_DNA"/>
</dbReference>
<dbReference type="Proteomes" id="UP001283361">
    <property type="component" value="Unassembled WGS sequence"/>
</dbReference>
<proteinExistence type="predicted"/>
<reference evidence="1" key="1">
    <citation type="journal article" date="2023" name="G3 (Bethesda)">
        <title>A reference genome for the long-term kleptoplast-retaining sea slug Elysia crispata morphotype clarki.</title>
        <authorList>
            <person name="Eastman K.E."/>
            <person name="Pendleton A.L."/>
            <person name="Shaikh M.A."/>
            <person name="Suttiyut T."/>
            <person name="Ogas R."/>
            <person name="Tomko P."/>
            <person name="Gavelis G."/>
            <person name="Widhalm J.R."/>
            <person name="Wisecaver J.H."/>
        </authorList>
    </citation>
    <scope>NUCLEOTIDE SEQUENCE</scope>
    <source>
        <strain evidence="1">ECLA1</strain>
    </source>
</reference>
<keyword evidence="2" id="KW-1185">Reference proteome</keyword>
<organism evidence="1 2">
    <name type="scientific">Elysia crispata</name>
    <name type="common">lettuce slug</name>
    <dbReference type="NCBI Taxonomy" id="231223"/>
    <lineage>
        <taxon>Eukaryota</taxon>
        <taxon>Metazoa</taxon>
        <taxon>Spiralia</taxon>
        <taxon>Lophotrochozoa</taxon>
        <taxon>Mollusca</taxon>
        <taxon>Gastropoda</taxon>
        <taxon>Heterobranchia</taxon>
        <taxon>Euthyneura</taxon>
        <taxon>Panpulmonata</taxon>
        <taxon>Sacoglossa</taxon>
        <taxon>Placobranchoidea</taxon>
        <taxon>Plakobranchidae</taxon>
        <taxon>Elysia</taxon>
    </lineage>
</organism>
<protein>
    <submittedName>
        <fullName evidence="1">Uncharacterized protein</fullName>
    </submittedName>
</protein>
<evidence type="ECO:0000313" key="1">
    <source>
        <dbReference type="EMBL" id="KAK3799637.1"/>
    </source>
</evidence>
<accession>A0AAE1EA97</accession>
<gene>
    <name evidence="1" type="ORF">RRG08_059681</name>
</gene>
<comment type="caution">
    <text evidence="1">The sequence shown here is derived from an EMBL/GenBank/DDBJ whole genome shotgun (WGS) entry which is preliminary data.</text>
</comment>
<sequence length="70" mass="7891">MVIETSPLAKYRKRCPALVNCLSLICIHKRRKPNRLKISAADVAISRPRFGRGIRKLLIGQLSFSNNDDA</sequence>